<dbReference type="CDD" id="cd00769">
    <property type="entry name" value="PheRS_beta_core"/>
    <property type="match status" value="1"/>
</dbReference>
<dbReference type="SUPFAM" id="SSF55681">
    <property type="entry name" value="Class II aaRS and biotin synthetases"/>
    <property type="match status" value="1"/>
</dbReference>
<dbReference type="GO" id="GO:0005524">
    <property type="term" value="F:ATP binding"/>
    <property type="evidence" value="ECO:0007669"/>
    <property type="project" value="UniProtKB-KW"/>
</dbReference>
<dbReference type="EMBL" id="DVGD01000078">
    <property type="protein sequence ID" value="HIR09320.1"/>
    <property type="molecule type" value="Genomic_DNA"/>
</dbReference>
<dbReference type="SMART" id="SM00896">
    <property type="entry name" value="FDX-ACB"/>
    <property type="match status" value="1"/>
</dbReference>
<comment type="catalytic activity">
    <reaction evidence="18">
        <text>tRNA(Phe) + L-phenylalanine + ATP = L-phenylalanyl-tRNA(Phe) + AMP + diphosphate + H(+)</text>
        <dbReference type="Rhea" id="RHEA:19413"/>
        <dbReference type="Rhea" id="RHEA-COMP:9668"/>
        <dbReference type="Rhea" id="RHEA-COMP:9699"/>
        <dbReference type="ChEBI" id="CHEBI:15378"/>
        <dbReference type="ChEBI" id="CHEBI:30616"/>
        <dbReference type="ChEBI" id="CHEBI:33019"/>
        <dbReference type="ChEBI" id="CHEBI:58095"/>
        <dbReference type="ChEBI" id="CHEBI:78442"/>
        <dbReference type="ChEBI" id="CHEBI:78531"/>
        <dbReference type="ChEBI" id="CHEBI:456215"/>
        <dbReference type="EC" id="6.1.1.20"/>
    </reaction>
</comment>
<gene>
    <name evidence="20" type="ORF">IAA70_02830</name>
</gene>
<keyword evidence="16" id="KW-0030">Aminoacyl-tRNA synthetase</keyword>
<reference evidence="20" key="2">
    <citation type="journal article" date="2021" name="PeerJ">
        <title>Extensive microbial diversity within the chicken gut microbiome revealed by metagenomics and culture.</title>
        <authorList>
            <person name="Gilroy R."/>
            <person name="Ravi A."/>
            <person name="Getino M."/>
            <person name="Pursley I."/>
            <person name="Horton D.L."/>
            <person name="Alikhan N.F."/>
            <person name="Baker D."/>
            <person name="Gharbi K."/>
            <person name="Hall N."/>
            <person name="Watson M."/>
            <person name="Adriaenssens E.M."/>
            <person name="Foster-Nyarko E."/>
            <person name="Jarju S."/>
            <person name="Secka A."/>
            <person name="Antonio M."/>
            <person name="Oren A."/>
            <person name="Chaudhuri R.R."/>
            <person name="La Ragione R."/>
            <person name="Hildebrand F."/>
            <person name="Pallen M.J."/>
        </authorList>
    </citation>
    <scope>NUCLEOTIDE SEQUENCE</scope>
    <source>
        <strain evidence="20">ChiHjej9B8-7071</strain>
    </source>
</reference>
<dbReference type="InterPro" id="IPR036690">
    <property type="entry name" value="Fdx_antiC-bd_sf"/>
</dbReference>
<reference evidence="20" key="1">
    <citation type="submission" date="2020-10" db="EMBL/GenBank/DDBJ databases">
        <authorList>
            <person name="Gilroy R."/>
        </authorList>
    </citation>
    <scope>NUCLEOTIDE SEQUENCE</scope>
    <source>
        <strain evidence="20">ChiHjej9B8-7071</strain>
    </source>
</reference>
<keyword evidence="12" id="KW-0067">ATP-binding</keyword>
<evidence type="ECO:0000256" key="5">
    <source>
        <dbReference type="ARBA" id="ARBA00012814"/>
    </source>
</evidence>
<accession>A0A9D1A901</accession>
<comment type="similarity">
    <text evidence="3">Belongs to the phenylalanyl-tRNA synthetase beta subunit family. Type 1 subfamily.</text>
</comment>
<evidence type="ECO:0000256" key="18">
    <source>
        <dbReference type="ARBA" id="ARBA00049255"/>
    </source>
</evidence>
<protein>
    <recommendedName>
        <fullName evidence="6">Phenylalanine--tRNA ligase beta subunit</fullName>
        <ecNumber evidence="5">6.1.1.20</ecNumber>
    </recommendedName>
    <alternativeName>
        <fullName evidence="17">Phenylalanyl-tRNA synthetase beta subunit</fullName>
    </alternativeName>
</protein>
<dbReference type="InterPro" id="IPR045864">
    <property type="entry name" value="aa-tRNA-synth_II/BPL/LPL"/>
</dbReference>
<keyword evidence="14" id="KW-0694">RNA-binding</keyword>
<evidence type="ECO:0000256" key="9">
    <source>
        <dbReference type="ARBA" id="ARBA00022598"/>
    </source>
</evidence>
<dbReference type="AlphaFoldDB" id="A0A9D1A901"/>
<dbReference type="GO" id="GO:0016740">
    <property type="term" value="F:transferase activity"/>
    <property type="evidence" value="ECO:0007669"/>
    <property type="project" value="UniProtKB-ARBA"/>
</dbReference>
<evidence type="ECO:0000256" key="11">
    <source>
        <dbReference type="ARBA" id="ARBA00022741"/>
    </source>
</evidence>
<keyword evidence="13" id="KW-0460">Magnesium</keyword>
<comment type="caution">
    <text evidence="20">The sequence shown here is derived from an EMBL/GenBank/DDBJ whole genome shotgun (WGS) entry which is preliminary data.</text>
</comment>
<feature type="domain" description="FDX-ACB" evidence="19">
    <location>
        <begin position="205"/>
        <end position="298"/>
    </location>
</feature>
<keyword evidence="15" id="KW-0648">Protein biosynthesis</keyword>
<comment type="subunit">
    <text evidence="4">Tetramer of two alpha and two beta subunits.</text>
</comment>
<keyword evidence="7" id="KW-0963">Cytoplasm</keyword>
<dbReference type="GO" id="GO:0006432">
    <property type="term" value="P:phenylalanyl-tRNA aminoacylation"/>
    <property type="evidence" value="ECO:0007669"/>
    <property type="project" value="InterPro"/>
</dbReference>
<comment type="cofactor">
    <cofactor evidence="1">
        <name>Mg(2+)</name>
        <dbReference type="ChEBI" id="CHEBI:18420"/>
    </cofactor>
</comment>
<evidence type="ECO:0000256" key="1">
    <source>
        <dbReference type="ARBA" id="ARBA00001946"/>
    </source>
</evidence>
<evidence type="ECO:0000256" key="12">
    <source>
        <dbReference type="ARBA" id="ARBA00022840"/>
    </source>
</evidence>
<dbReference type="GO" id="GO:0140096">
    <property type="term" value="F:catalytic activity, acting on a protein"/>
    <property type="evidence" value="ECO:0007669"/>
    <property type="project" value="UniProtKB-ARBA"/>
</dbReference>
<dbReference type="Gene3D" id="3.30.70.380">
    <property type="entry name" value="Ferrodoxin-fold anticodon-binding domain"/>
    <property type="match status" value="1"/>
</dbReference>
<feature type="non-terminal residue" evidence="20">
    <location>
        <position position="1"/>
    </location>
</feature>
<dbReference type="InterPro" id="IPR045060">
    <property type="entry name" value="Phe-tRNA-ligase_IIc_bsu"/>
</dbReference>
<organism evidence="20 21">
    <name type="scientific">Candidatus Avoscillospira stercoripullorum</name>
    <dbReference type="NCBI Taxonomy" id="2840709"/>
    <lineage>
        <taxon>Bacteria</taxon>
        <taxon>Bacillati</taxon>
        <taxon>Bacillota</taxon>
        <taxon>Clostridia</taxon>
        <taxon>Eubacteriales</taxon>
        <taxon>Oscillospiraceae</taxon>
        <taxon>Oscillospiraceae incertae sedis</taxon>
        <taxon>Candidatus Avoscillospira</taxon>
    </lineage>
</organism>
<dbReference type="Proteomes" id="UP000824258">
    <property type="component" value="Unassembled WGS sequence"/>
</dbReference>
<keyword evidence="8" id="KW-0820">tRNA-binding</keyword>
<evidence type="ECO:0000256" key="8">
    <source>
        <dbReference type="ARBA" id="ARBA00022555"/>
    </source>
</evidence>
<keyword evidence="10" id="KW-0479">Metal-binding</keyword>
<evidence type="ECO:0000256" key="16">
    <source>
        <dbReference type="ARBA" id="ARBA00023146"/>
    </source>
</evidence>
<dbReference type="GO" id="GO:0000049">
    <property type="term" value="F:tRNA binding"/>
    <property type="evidence" value="ECO:0007669"/>
    <property type="project" value="UniProtKB-KW"/>
</dbReference>
<sequence>AILAQKAGILARGMGYSEILTYSFDSPKMFDAIRLPADSPLRSTVKILNPLGEDTSVMRTTALPAMLETLQRNVAFHNKAAKFYEVATIYLPKEGQTLPDEPKILSLGAYGAGVNFFTMKGELEAMLRCLGLQDPTYTAVTDDPSFHPGRCARVSAGGKDLGLFGQVHPLVAANYGMDVEVYAAQLSFSDFLSVRKAETVYCPLPKYPTVSRDLALVCDENKTVGCVEQCIAAAGGKLLKSVNLFDIYRGPGIPAGKKSLAFSLELRADDRTLTDEDTTAVVKKVLDKLEQELGVQLR</sequence>
<dbReference type="PANTHER" id="PTHR10947:SF0">
    <property type="entry name" value="PHENYLALANINE--TRNA LIGASE BETA SUBUNIT"/>
    <property type="match status" value="1"/>
</dbReference>
<evidence type="ECO:0000256" key="2">
    <source>
        <dbReference type="ARBA" id="ARBA00004496"/>
    </source>
</evidence>
<evidence type="ECO:0000256" key="6">
    <source>
        <dbReference type="ARBA" id="ARBA00017032"/>
    </source>
</evidence>
<evidence type="ECO:0000256" key="17">
    <source>
        <dbReference type="ARBA" id="ARBA00033189"/>
    </source>
</evidence>
<dbReference type="GO" id="GO:0046872">
    <property type="term" value="F:metal ion binding"/>
    <property type="evidence" value="ECO:0007669"/>
    <property type="project" value="UniProtKB-KW"/>
</dbReference>
<evidence type="ECO:0000256" key="13">
    <source>
        <dbReference type="ARBA" id="ARBA00022842"/>
    </source>
</evidence>
<evidence type="ECO:0000256" key="7">
    <source>
        <dbReference type="ARBA" id="ARBA00022490"/>
    </source>
</evidence>
<evidence type="ECO:0000256" key="4">
    <source>
        <dbReference type="ARBA" id="ARBA00011209"/>
    </source>
</evidence>
<dbReference type="SUPFAM" id="SSF54991">
    <property type="entry name" value="Anticodon-binding domain of PheRS"/>
    <property type="match status" value="1"/>
</dbReference>
<dbReference type="GO" id="GO:0004826">
    <property type="term" value="F:phenylalanine-tRNA ligase activity"/>
    <property type="evidence" value="ECO:0007669"/>
    <property type="project" value="UniProtKB-EC"/>
</dbReference>
<comment type="subcellular location">
    <subcellularLocation>
        <location evidence="2">Cytoplasm</location>
    </subcellularLocation>
</comment>
<evidence type="ECO:0000313" key="20">
    <source>
        <dbReference type="EMBL" id="HIR09320.1"/>
    </source>
</evidence>
<dbReference type="Gene3D" id="3.30.930.10">
    <property type="entry name" value="Bira Bifunctional Protein, Domain 2"/>
    <property type="match status" value="1"/>
</dbReference>
<dbReference type="PROSITE" id="PS51447">
    <property type="entry name" value="FDX_ACB"/>
    <property type="match status" value="1"/>
</dbReference>
<dbReference type="Pfam" id="PF17759">
    <property type="entry name" value="tRNA_synthFbeta"/>
    <property type="match status" value="1"/>
</dbReference>
<keyword evidence="9 20" id="KW-0436">Ligase</keyword>
<proteinExistence type="inferred from homology"/>
<dbReference type="PANTHER" id="PTHR10947">
    <property type="entry name" value="PHENYLALANYL-TRNA SYNTHETASE BETA CHAIN AND LEUCINE-RICH REPEAT-CONTAINING PROTEIN 47"/>
    <property type="match status" value="1"/>
</dbReference>
<evidence type="ECO:0000259" key="19">
    <source>
        <dbReference type="PROSITE" id="PS51447"/>
    </source>
</evidence>
<dbReference type="GO" id="GO:0009328">
    <property type="term" value="C:phenylalanine-tRNA ligase complex"/>
    <property type="evidence" value="ECO:0007669"/>
    <property type="project" value="TreeGrafter"/>
</dbReference>
<evidence type="ECO:0000256" key="10">
    <source>
        <dbReference type="ARBA" id="ARBA00022723"/>
    </source>
</evidence>
<dbReference type="EC" id="6.1.1.20" evidence="5"/>
<evidence type="ECO:0000256" key="3">
    <source>
        <dbReference type="ARBA" id="ARBA00008653"/>
    </source>
</evidence>
<evidence type="ECO:0000313" key="21">
    <source>
        <dbReference type="Proteomes" id="UP000824258"/>
    </source>
</evidence>
<dbReference type="InterPro" id="IPR041616">
    <property type="entry name" value="PheRS_beta_core"/>
</dbReference>
<evidence type="ECO:0000256" key="14">
    <source>
        <dbReference type="ARBA" id="ARBA00022884"/>
    </source>
</evidence>
<dbReference type="InterPro" id="IPR005121">
    <property type="entry name" value="Fdx_antiC-bd"/>
</dbReference>
<keyword evidence="11" id="KW-0547">Nucleotide-binding</keyword>
<dbReference type="FunFam" id="3.30.70.380:FF:000001">
    <property type="entry name" value="Phenylalanine--tRNA ligase beta subunit"/>
    <property type="match status" value="1"/>
</dbReference>
<name>A0A9D1A901_9FIRM</name>
<evidence type="ECO:0000256" key="15">
    <source>
        <dbReference type="ARBA" id="ARBA00022917"/>
    </source>
</evidence>
<dbReference type="Pfam" id="PF03147">
    <property type="entry name" value="FDX-ACB"/>
    <property type="match status" value="1"/>
</dbReference>